<comment type="caution">
    <text evidence="1">The sequence shown here is derived from an EMBL/GenBank/DDBJ whole genome shotgun (WGS) entry which is preliminary data.</text>
</comment>
<organism evidence="1 2">
    <name type="scientific">Dallia pectoralis</name>
    <name type="common">Alaska blackfish</name>
    <dbReference type="NCBI Taxonomy" id="75939"/>
    <lineage>
        <taxon>Eukaryota</taxon>
        <taxon>Metazoa</taxon>
        <taxon>Chordata</taxon>
        <taxon>Craniata</taxon>
        <taxon>Vertebrata</taxon>
        <taxon>Euteleostomi</taxon>
        <taxon>Actinopterygii</taxon>
        <taxon>Neopterygii</taxon>
        <taxon>Teleostei</taxon>
        <taxon>Protacanthopterygii</taxon>
        <taxon>Esociformes</taxon>
        <taxon>Umbridae</taxon>
        <taxon>Dallia</taxon>
    </lineage>
</organism>
<protein>
    <submittedName>
        <fullName evidence="1">Uncharacterized protein</fullName>
    </submittedName>
</protein>
<evidence type="ECO:0000313" key="2">
    <source>
        <dbReference type="Proteomes" id="UP001157502"/>
    </source>
</evidence>
<sequence>MNEDSTDPSSLSCFTDPKPPESLVSDSSSGLDNSSEEPRFNIVVKEEPEDLDWDVNNTGECSDFSCNVETSSKPELLLNHKAQKPRSWPKDGTQISHLSNVNNHLKTQSTKESSVCSLCGKKFPRPSKLKRHLRTHTGEKPYQCSVCWKTFCEKRSLDGHKKEHTGVMPFSCSLVSVASDLSQVLNIKVKEEEEDPAFAEKPDQCSDTEEIPSTSEESKQHPENHKAKDYHHCSVILFDILHQIKRLQNTVNVML</sequence>
<proteinExistence type="predicted"/>
<dbReference type="Proteomes" id="UP001157502">
    <property type="component" value="Chromosome 14"/>
</dbReference>
<gene>
    <name evidence="1" type="ORF">DPEC_G00169200</name>
</gene>
<dbReference type="EMBL" id="CM055741">
    <property type="protein sequence ID" value="KAJ8001408.1"/>
    <property type="molecule type" value="Genomic_DNA"/>
</dbReference>
<name>A0ACC2GCG4_DALPE</name>
<accession>A0ACC2GCG4</accession>
<reference evidence="1" key="1">
    <citation type="submission" date="2021-05" db="EMBL/GenBank/DDBJ databases">
        <authorList>
            <person name="Pan Q."/>
            <person name="Jouanno E."/>
            <person name="Zahm M."/>
            <person name="Klopp C."/>
            <person name="Cabau C."/>
            <person name="Louis A."/>
            <person name="Berthelot C."/>
            <person name="Parey E."/>
            <person name="Roest Crollius H."/>
            <person name="Montfort J."/>
            <person name="Robinson-Rechavi M."/>
            <person name="Bouchez O."/>
            <person name="Lampietro C."/>
            <person name="Lopez Roques C."/>
            <person name="Donnadieu C."/>
            <person name="Postlethwait J."/>
            <person name="Bobe J."/>
            <person name="Dillon D."/>
            <person name="Chandos A."/>
            <person name="von Hippel F."/>
            <person name="Guiguen Y."/>
        </authorList>
    </citation>
    <scope>NUCLEOTIDE SEQUENCE</scope>
    <source>
        <strain evidence="1">YG-Jan2019</strain>
    </source>
</reference>
<evidence type="ECO:0000313" key="1">
    <source>
        <dbReference type="EMBL" id="KAJ8001408.1"/>
    </source>
</evidence>
<keyword evidence="2" id="KW-1185">Reference proteome</keyword>